<evidence type="ECO:0008006" key="3">
    <source>
        <dbReference type="Google" id="ProtNLM"/>
    </source>
</evidence>
<dbReference type="InterPro" id="IPR011231">
    <property type="entry name" value="Phage_VT1-Sakai_H0018"/>
</dbReference>
<protein>
    <recommendedName>
        <fullName evidence="3">DUF2190 domain-containing protein</fullName>
    </recommendedName>
</protein>
<dbReference type="KEGG" id="mav:MAV_0810"/>
<evidence type="ECO:0000313" key="1">
    <source>
        <dbReference type="EMBL" id="ABK68789.1"/>
    </source>
</evidence>
<proteinExistence type="predicted"/>
<dbReference type="HOGENOM" id="CLU_157000_0_0_11"/>
<evidence type="ECO:0000313" key="2">
    <source>
        <dbReference type="Proteomes" id="UP000001574"/>
    </source>
</evidence>
<dbReference type="Pfam" id="PF09956">
    <property type="entry name" value="Phage_cement_2"/>
    <property type="match status" value="1"/>
</dbReference>
<dbReference type="EMBL" id="CP000479">
    <property type="protein sequence ID" value="ABK68789.1"/>
    <property type="molecule type" value="Genomic_DNA"/>
</dbReference>
<gene>
    <name evidence="1" type="ordered locus">MAV_0810</name>
</gene>
<accession>A0A0H3A148</accession>
<reference evidence="1 2" key="1">
    <citation type="submission" date="2006-10" db="EMBL/GenBank/DDBJ databases">
        <authorList>
            <person name="Fleischmann R.D."/>
            <person name="Dodson R.J."/>
            <person name="Haft D.H."/>
            <person name="Merkel J.S."/>
            <person name="Nelson W.C."/>
            <person name="Fraser C.M."/>
        </authorList>
    </citation>
    <scope>NUCLEOTIDE SEQUENCE [LARGE SCALE GENOMIC DNA]</scope>
    <source>
        <strain evidence="1 2">104</strain>
    </source>
</reference>
<dbReference type="AlphaFoldDB" id="A0A0H3A148"/>
<dbReference type="RefSeq" id="WP_011723777.1">
    <property type="nucleotide sequence ID" value="NC_008595.1"/>
</dbReference>
<organism evidence="1 2">
    <name type="scientific">Mycobacterium avium (strain 104)</name>
    <dbReference type="NCBI Taxonomy" id="243243"/>
    <lineage>
        <taxon>Bacteria</taxon>
        <taxon>Bacillati</taxon>
        <taxon>Actinomycetota</taxon>
        <taxon>Actinomycetes</taxon>
        <taxon>Mycobacteriales</taxon>
        <taxon>Mycobacteriaceae</taxon>
        <taxon>Mycobacterium</taxon>
        <taxon>Mycobacterium avium complex (MAC)</taxon>
    </lineage>
</organism>
<name>A0A0H3A148_MYCA1</name>
<sequence>MAGQDYVPLYLAGTQASCIAGAAITQGQLVVITGGTLVGGGVNPTVVPTSAATSAQVGVAAASAASGAPVSVYFGGVHLLAAAGAINAGDPVVAAANGAVVDLGDGTTYDQVIGHAWSAAANGQVAVRLGEF</sequence>
<dbReference type="Proteomes" id="UP000001574">
    <property type="component" value="Chromosome"/>
</dbReference>